<comment type="catalytic activity">
    <reaction evidence="8 9">
        <text>D-gluconate + ATP = 6-phospho-D-gluconate + ADP + H(+)</text>
        <dbReference type="Rhea" id="RHEA:19433"/>
        <dbReference type="ChEBI" id="CHEBI:15378"/>
        <dbReference type="ChEBI" id="CHEBI:18391"/>
        <dbReference type="ChEBI" id="CHEBI:30616"/>
        <dbReference type="ChEBI" id="CHEBI:58759"/>
        <dbReference type="ChEBI" id="CHEBI:456216"/>
        <dbReference type="EC" id="2.7.1.12"/>
    </reaction>
</comment>
<feature type="region of interest" description="Disordered" evidence="10">
    <location>
        <begin position="170"/>
        <end position="198"/>
    </location>
</feature>
<dbReference type="SUPFAM" id="SSF52540">
    <property type="entry name" value="P-loop containing nucleoside triphosphate hydrolases"/>
    <property type="match status" value="1"/>
</dbReference>
<evidence type="ECO:0000313" key="11">
    <source>
        <dbReference type="EMBL" id="MFD1053739.1"/>
    </source>
</evidence>
<comment type="caution">
    <text evidence="11">The sequence shown here is derived from an EMBL/GenBank/DDBJ whole genome shotgun (WGS) entry which is preliminary data.</text>
</comment>
<accession>A0ABW3MWJ3</accession>
<protein>
    <recommendedName>
        <fullName evidence="3 9">Gluconokinase</fullName>
        <ecNumber evidence="3 9">2.7.1.12</ecNumber>
    </recommendedName>
</protein>
<evidence type="ECO:0000313" key="12">
    <source>
        <dbReference type="Proteomes" id="UP001597046"/>
    </source>
</evidence>
<reference evidence="12" key="1">
    <citation type="journal article" date="2019" name="Int. J. Syst. Evol. Microbiol.">
        <title>The Global Catalogue of Microorganisms (GCM) 10K type strain sequencing project: providing services to taxonomists for standard genome sequencing and annotation.</title>
        <authorList>
            <consortium name="The Broad Institute Genomics Platform"/>
            <consortium name="The Broad Institute Genome Sequencing Center for Infectious Disease"/>
            <person name="Wu L."/>
            <person name="Ma J."/>
        </authorList>
    </citation>
    <scope>NUCLEOTIDE SEQUENCE [LARGE SCALE GENOMIC DNA]</scope>
    <source>
        <strain evidence="12">CCUG 57508</strain>
    </source>
</reference>
<dbReference type="PANTHER" id="PTHR43442">
    <property type="entry name" value="GLUCONOKINASE-RELATED"/>
    <property type="match status" value="1"/>
</dbReference>
<dbReference type="EMBL" id="JBHTKH010000002">
    <property type="protein sequence ID" value="MFD1053739.1"/>
    <property type="molecule type" value="Genomic_DNA"/>
</dbReference>
<evidence type="ECO:0000256" key="5">
    <source>
        <dbReference type="ARBA" id="ARBA00022741"/>
    </source>
</evidence>
<sequence length="198" mass="21116">MSSNLQHHPPPLVVVMGVSGSGKTTVGAALAQRLRVPFADADDFHPRANIDKMSAGIPLTDDDRGPWLEIIGNWLASHADTGGVVSCSALRRAYRDVLTAAAPQAYFIHLHGTPEVIAARVAGRPGHFMPAALVESQFATLEPLQADERGSVLEVDQPVDEVVTQSLDVLQNAPGADPSPLDSHSNPDNPRDPEETLR</sequence>
<dbReference type="InterPro" id="IPR006001">
    <property type="entry name" value="Therm_gnt_kin"/>
</dbReference>
<keyword evidence="4 9" id="KW-0808">Transferase</keyword>
<dbReference type="NCBIfam" id="TIGR01313">
    <property type="entry name" value="therm_gnt_kin"/>
    <property type="match status" value="1"/>
</dbReference>
<comment type="similarity">
    <text evidence="2 9">Belongs to the gluconokinase GntK/GntV family.</text>
</comment>
<evidence type="ECO:0000256" key="2">
    <source>
        <dbReference type="ARBA" id="ARBA00008420"/>
    </source>
</evidence>
<organism evidence="11 12">
    <name type="scientific">Terrabacter terrigena</name>
    <dbReference type="NCBI Taxonomy" id="574718"/>
    <lineage>
        <taxon>Bacteria</taxon>
        <taxon>Bacillati</taxon>
        <taxon>Actinomycetota</taxon>
        <taxon>Actinomycetes</taxon>
        <taxon>Micrococcales</taxon>
        <taxon>Intrasporangiaceae</taxon>
        <taxon>Terrabacter</taxon>
    </lineage>
</organism>
<keyword evidence="6 9" id="KW-0418">Kinase</keyword>
<dbReference type="EC" id="2.7.1.12" evidence="3 9"/>
<dbReference type="Pfam" id="PF01202">
    <property type="entry name" value="SKI"/>
    <property type="match status" value="1"/>
</dbReference>
<keyword evidence="12" id="KW-1185">Reference proteome</keyword>
<dbReference type="CDD" id="cd02021">
    <property type="entry name" value="GntK"/>
    <property type="match status" value="1"/>
</dbReference>
<evidence type="ECO:0000256" key="3">
    <source>
        <dbReference type="ARBA" id="ARBA00012054"/>
    </source>
</evidence>
<feature type="compositionally biased region" description="Basic and acidic residues" evidence="10">
    <location>
        <begin position="189"/>
        <end position="198"/>
    </location>
</feature>
<keyword evidence="7 9" id="KW-0067">ATP-binding</keyword>
<evidence type="ECO:0000256" key="1">
    <source>
        <dbReference type="ARBA" id="ARBA00004761"/>
    </source>
</evidence>
<dbReference type="PANTHER" id="PTHR43442:SF3">
    <property type="entry name" value="GLUCONOKINASE-RELATED"/>
    <property type="match status" value="1"/>
</dbReference>
<evidence type="ECO:0000256" key="10">
    <source>
        <dbReference type="SAM" id="MobiDB-lite"/>
    </source>
</evidence>
<dbReference type="Gene3D" id="3.40.50.300">
    <property type="entry name" value="P-loop containing nucleotide triphosphate hydrolases"/>
    <property type="match status" value="1"/>
</dbReference>
<proteinExistence type="inferred from homology"/>
<evidence type="ECO:0000256" key="6">
    <source>
        <dbReference type="ARBA" id="ARBA00022777"/>
    </source>
</evidence>
<dbReference type="Proteomes" id="UP001597046">
    <property type="component" value="Unassembled WGS sequence"/>
</dbReference>
<comment type="pathway">
    <text evidence="1">Carbohydrate acid metabolism.</text>
</comment>
<dbReference type="InterPro" id="IPR031322">
    <property type="entry name" value="Shikimate/glucono_kinase"/>
</dbReference>
<evidence type="ECO:0000256" key="9">
    <source>
        <dbReference type="RuleBase" id="RU363066"/>
    </source>
</evidence>
<evidence type="ECO:0000256" key="7">
    <source>
        <dbReference type="ARBA" id="ARBA00022840"/>
    </source>
</evidence>
<evidence type="ECO:0000256" key="8">
    <source>
        <dbReference type="ARBA" id="ARBA00048090"/>
    </source>
</evidence>
<dbReference type="RefSeq" id="WP_386051448.1">
    <property type="nucleotide sequence ID" value="NZ_JBHTKH010000002.1"/>
</dbReference>
<dbReference type="InterPro" id="IPR027417">
    <property type="entry name" value="P-loop_NTPase"/>
</dbReference>
<keyword evidence="5 9" id="KW-0547">Nucleotide-binding</keyword>
<evidence type="ECO:0000256" key="4">
    <source>
        <dbReference type="ARBA" id="ARBA00022679"/>
    </source>
</evidence>
<name>A0ABW3MWJ3_9MICO</name>
<gene>
    <name evidence="11" type="ORF">ACFQ2V_05415</name>
</gene>